<dbReference type="GO" id="GO:0005886">
    <property type="term" value="C:plasma membrane"/>
    <property type="evidence" value="ECO:0007669"/>
    <property type="project" value="UniProtKB-SubCell"/>
</dbReference>
<dbReference type="PANTHER" id="PTHR33932">
    <property type="entry name" value="NA(+)/H(+) ANTIPORTER SUBUNIT B"/>
    <property type="match status" value="1"/>
</dbReference>
<comment type="subcellular location">
    <subcellularLocation>
        <location evidence="1">Cell membrane</location>
        <topology evidence="1">Multi-pass membrane protein</topology>
    </subcellularLocation>
</comment>
<evidence type="ECO:0000256" key="4">
    <source>
        <dbReference type="ARBA" id="ARBA00022692"/>
    </source>
</evidence>
<dbReference type="Proteomes" id="UP000050416">
    <property type="component" value="Unassembled WGS sequence"/>
</dbReference>
<keyword evidence="5 7" id="KW-1133">Transmembrane helix</keyword>
<protein>
    <submittedName>
        <fullName evidence="9">Multicomponent Na+:H+ antiporter subunit B</fullName>
    </submittedName>
</protein>
<dbReference type="InterPro" id="IPR050622">
    <property type="entry name" value="CPA3_antiporter_subunitB"/>
</dbReference>
<dbReference type="EMBL" id="LJZQ01000006">
    <property type="protein sequence ID" value="KPQ29474.1"/>
    <property type="molecule type" value="Genomic_DNA"/>
</dbReference>
<comment type="caution">
    <text evidence="9">The sequence shown here is derived from an EMBL/GenBank/DDBJ whole genome shotgun (WGS) entry which is preliminary data.</text>
</comment>
<dbReference type="PATRIC" id="fig|1305731.5.peg.2794"/>
<name>A0A0N8KKZ0_9GAMM</name>
<keyword evidence="6 7" id="KW-0472">Membrane</keyword>
<evidence type="ECO:0000256" key="2">
    <source>
        <dbReference type="ARBA" id="ARBA00009425"/>
    </source>
</evidence>
<feature type="transmembrane region" description="Helical" evidence="7">
    <location>
        <begin position="119"/>
        <end position="137"/>
    </location>
</feature>
<feature type="transmembrane region" description="Helical" evidence="7">
    <location>
        <begin position="76"/>
        <end position="99"/>
    </location>
</feature>
<keyword evidence="3" id="KW-1003">Cell membrane</keyword>
<gene>
    <name evidence="9" type="primary">mnhB</name>
    <name evidence="9" type="ORF">HLUCCX14_06435</name>
</gene>
<dbReference type="InterPro" id="IPR007182">
    <property type="entry name" value="MnhB"/>
</dbReference>
<comment type="similarity">
    <text evidence="2">Belongs to the CPA3 antiporters (TC 2.A.63) subunit B family.</text>
</comment>
<feature type="domain" description="Na+/H+ antiporter MnhB subunit-related protein" evidence="8">
    <location>
        <begin position="7"/>
        <end position="131"/>
    </location>
</feature>
<evidence type="ECO:0000313" key="9">
    <source>
        <dbReference type="EMBL" id="KPQ29474.1"/>
    </source>
</evidence>
<dbReference type="Pfam" id="PF04039">
    <property type="entry name" value="MnhB"/>
    <property type="match status" value="1"/>
</dbReference>
<organism evidence="9 10">
    <name type="scientific">Marinobacter excellens HL-55</name>
    <dbReference type="NCBI Taxonomy" id="1305731"/>
    <lineage>
        <taxon>Bacteria</taxon>
        <taxon>Pseudomonadati</taxon>
        <taxon>Pseudomonadota</taxon>
        <taxon>Gammaproteobacteria</taxon>
        <taxon>Pseudomonadales</taxon>
        <taxon>Marinobacteraceae</taxon>
        <taxon>Marinobacter</taxon>
    </lineage>
</organism>
<feature type="transmembrane region" description="Helical" evidence="7">
    <location>
        <begin position="7"/>
        <end position="28"/>
    </location>
</feature>
<evidence type="ECO:0000256" key="1">
    <source>
        <dbReference type="ARBA" id="ARBA00004651"/>
    </source>
</evidence>
<dbReference type="NCBIfam" id="NF009163">
    <property type="entry name" value="PRK12509.1"/>
    <property type="match status" value="1"/>
</dbReference>
<feature type="transmembrane region" description="Helical" evidence="7">
    <location>
        <begin position="34"/>
        <end position="55"/>
    </location>
</feature>
<dbReference type="PANTHER" id="PTHR33932:SF4">
    <property type="entry name" value="NA(+)_H(+) ANTIPORTER SUBUNIT B"/>
    <property type="match status" value="1"/>
</dbReference>
<evidence type="ECO:0000313" key="10">
    <source>
        <dbReference type="Proteomes" id="UP000050416"/>
    </source>
</evidence>
<dbReference type="STRING" id="1305731.GCA_000934705_00324"/>
<evidence type="ECO:0000256" key="7">
    <source>
        <dbReference type="SAM" id="Phobius"/>
    </source>
</evidence>
<evidence type="ECO:0000256" key="3">
    <source>
        <dbReference type="ARBA" id="ARBA00022475"/>
    </source>
</evidence>
<dbReference type="OrthoDB" id="9798859at2"/>
<reference evidence="9 10" key="1">
    <citation type="submission" date="2015-09" db="EMBL/GenBank/DDBJ databases">
        <title>Identification and resolution of microdiversity through metagenomic sequencing of parallel consortia.</title>
        <authorList>
            <person name="Nelson W.C."/>
            <person name="Romine M.F."/>
            <person name="Lindemann S.R."/>
        </authorList>
    </citation>
    <scope>NUCLEOTIDE SEQUENCE [LARGE SCALE GENOMIC DNA]</scope>
    <source>
        <strain evidence="9">HL-55</strain>
    </source>
</reference>
<evidence type="ECO:0000256" key="5">
    <source>
        <dbReference type="ARBA" id="ARBA00022989"/>
    </source>
</evidence>
<proteinExistence type="inferred from homology"/>
<dbReference type="AlphaFoldDB" id="A0A0N8KKZ0"/>
<evidence type="ECO:0000256" key="6">
    <source>
        <dbReference type="ARBA" id="ARBA00023136"/>
    </source>
</evidence>
<accession>A0A0N8KKZ0</accession>
<sequence>MKSNTMILHTAALLIMPLQLMFSVFLLFRGHDEPGGGFIGGLVAAGAFVLYAFAFGAEAARRILRVGPRDLLGAGLLLGLASTLPALFSGQPMLTAHWWELPLPGGDYLKLSTPLIFDIGVYFAVLGTIMTFVIGLMESEE</sequence>
<evidence type="ECO:0000259" key="8">
    <source>
        <dbReference type="Pfam" id="PF04039"/>
    </source>
</evidence>
<keyword evidence="4 7" id="KW-0812">Transmembrane</keyword>